<gene>
    <name evidence="2" type="ORF">P5G51_019485</name>
</gene>
<evidence type="ECO:0000256" key="1">
    <source>
        <dbReference type="SAM" id="MobiDB-lite"/>
    </source>
</evidence>
<feature type="region of interest" description="Disordered" evidence="1">
    <location>
        <begin position="1"/>
        <end position="53"/>
    </location>
</feature>
<organism evidence="2 3">
    <name type="scientific">Tigheibacillus jepli</name>
    <dbReference type="NCBI Taxonomy" id="3035914"/>
    <lineage>
        <taxon>Bacteria</taxon>
        <taxon>Bacillati</taxon>
        <taxon>Bacillota</taxon>
        <taxon>Bacilli</taxon>
        <taxon>Bacillales</taxon>
        <taxon>Bacillaceae</taxon>
        <taxon>Tigheibacillus</taxon>
    </lineage>
</organism>
<reference evidence="2 3" key="1">
    <citation type="submission" date="2023-10" db="EMBL/GenBank/DDBJ databases">
        <title>179-bfca-hs.</title>
        <authorList>
            <person name="Miliotis G."/>
            <person name="Sengupta P."/>
            <person name="Hameed A."/>
            <person name="Chuvochina M."/>
            <person name="Mcdonagh F."/>
            <person name="Simpson A.C."/>
            <person name="Singh N.K."/>
            <person name="Rekha P.D."/>
            <person name="Raman K."/>
            <person name="Hugenholtz P."/>
            <person name="Venkateswaran K."/>
        </authorList>
    </citation>
    <scope>NUCLEOTIDE SEQUENCE [LARGE SCALE GENOMIC DNA]</scope>
    <source>
        <strain evidence="2 3">179-BFC-A-HS</strain>
    </source>
</reference>
<keyword evidence="3" id="KW-1185">Reference proteome</keyword>
<name>A0ABU5CLI0_9BACI</name>
<dbReference type="EMBL" id="JAROCA020000003">
    <property type="protein sequence ID" value="MDY0407223.1"/>
    <property type="molecule type" value="Genomic_DNA"/>
</dbReference>
<evidence type="ECO:0000313" key="2">
    <source>
        <dbReference type="EMBL" id="MDY0407223.1"/>
    </source>
</evidence>
<accession>A0ABU5CLI0</accession>
<sequence length="53" mass="6437">MSNHTQKENQYVETLKGKEKHSLDAQKKLPDQKRRNQQNQLALKNLKHWQRKL</sequence>
<protein>
    <submittedName>
        <fullName evidence="2">Uncharacterized protein</fullName>
    </submittedName>
</protein>
<evidence type="ECO:0000313" key="3">
    <source>
        <dbReference type="Proteomes" id="UP001228376"/>
    </source>
</evidence>
<proteinExistence type="predicted"/>
<feature type="compositionally biased region" description="Basic and acidic residues" evidence="1">
    <location>
        <begin position="15"/>
        <end position="34"/>
    </location>
</feature>
<comment type="caution">
    <text evidence="2">The sequence shown here is derived from an EMBL/GenBank/DDBJ whole genome shotgun (WGS) entry which is preliminary data.</text>
</comment>
<feature type="compositionally biased region" description="Polar residues" evidence="1">
    <location>
        <begin position="1"/>
        <end position="12"/>
    </location>
</feature>
<dbReference type="Proteomes" id="UP001228376">
    <property type="component" value="Unassembled WGS sequence"/>
</dbReference>
<dbReference type="RefSeq" id="WP_320385198.1">
    <property type="nucleotide sequence ID" value="NZ_JAROCA020000003.1"/>
</dbReference>